<reference evidence="2 3" key="1">
    <citation type="journal article" date="2017" name="Nat. Ecol. Evol.">
        <title>Scallop genome provides insights into evolution of bilaterian karyotype and development.</title>
        <authorList>
            <person name="Wang S."/>
            <person name="Zhang J."/>
            <person name="Jiao W."/>
            <person name="Li J."/>
            <person name="Xun X."/>
            <person name="Sun Y."/>
            <person name="Guo X."/>
            <person name="Huan P."/>
            <person name="Dong B."/>
            <person name="Zhang L."/>
            <person name="Hu X."/>
            <person name="Sun X."/>
            <person name="Wang J."/>
            <person name="Zhao C."/>
            <person name="Wang Y."/>
            <person name="Wang D."/>
            <person name="Huang X."/>
            <person name="Wang R."/>
            <person name="Lv J."/>
            <person name="Li Y."/>
            <person name="Zhang Z."/>
            <person name="Liu B."/>
            <person name="Lu W."/>
            <person name="Hui Y."/>
            <person name="Liang J."/>
            <person name="Zhou Z."/>
            <person name="Hou R."/>
            <person name="Li X."/>
            <person name="Liu Y."/>
            <person name="Li H."/>
            <person name="Ning X."/>
            <person name="Lin Y."/>
            <person name="Zhao L."/>
            <person name="Xing Q."/>
            <person name="Dou J."/>
            <person name="Li Y."/>
            <person name="Mao J."/>
            <person name="Guo H."/>
            <person name="Dou H."/>
            <person name="Li T."/>
            <person name="Mu C."/>
            <person name="Jiang W."/>
            <person name="Fu Q."/>
            <person name="Fu X."/>
            <person name="Miao Y."/>
            <person name="Liu J."/>
            <person name="Yu Q."/>
            <person name="Li R."/>
            <person name="Liao H."/>
            <person name="Li X."/>
            <person name="Kong Y."/>
            <person name="Jiang Z."/>
            <person name="Chourrout D."/>
            <person name="Li R."/>
            <person name="Bao Z."/>
        </authorList>
    </citation>
    <scope>NUCLEOTIDE SEQUENCE [LARGE SCALE GENOMIC DNA]</scope>
    <source>
        <strain evidence="2 3">PY_sf001</strain>
    </source>
</reference>
<feature type="region of interest" description="Disordered" evidence="1">
    <location>
        <begin position="1"/>
        <end position="24"/>
    </location>
</feature>
<evidence type="ECO:0000313" key="2">
    <source>
        <dbReference type="EMBL" id="OWF37270.1"/>
    </source>
</evidence>
<evidence type="ECO:0000256" key="1">
    <source>
        <dbReference type="SAM" id="MobiDB-lite"/>
    </source>
</evidence>
<sequence length="174" mass="18588">MDVQGPVLRLGDGHSASRPGHSVSHSLLSYGRSYESTDRTAEYLRQAAAADLTEADLLHAPCSSNSTSEATACNMSGATACEIVPRPGGPTCPGCCVVLPGTASPAVVWYYQVGPSPCAPDYVPNKEEKVALLKAGLVEKKIIFRKNFSPEFLKTSLLEAYPLIKEKLPDHDIN</sequence>
<keyword evidence="3" id="KW-1185">Reference proteome</keyword>
<dbReference type="AlphaFoldDB" id="A0A210PL95"/>
<dbReference type="EMBL" id="NEDP02005592">
    <property type="protein sequence ID" value="OWF37270.1"/>
    <property type="molecule type" value="Genomic_DNA"/>
</dbReference>
<gene>
    <name evidence="2" type="ORF">KP79_PYT12705</name>
</gene>
<organism evidence="2 3">
    <name type="scientific">Mizuhopecten yessoensis</name>
    <name type="common">Japanese scallop</name>
    <name type="synonym">Patinopecten yessoensis</name>
    <dbReference type="NCBI Taxonomy" id="6573"/>
    <lineage>
        <taxon>Eukaryota</taxon>
        <taxon>Metazoa</taxon>
        <taxon>Spiralia</taxon>
        <taxon>Lophotrochozoa</taxon>
        <taxon>Mollusca</taxon>
        <taxon>Bivalvia</taxon>
        <taxon>Autobranchia</taxon>
        <taxon>Pteriomorphia</taxon>
        <taxon>Pectinida</taxon>
        <taxon>Pectinoidea</taxon>
        <taxon>Pectinidae</taxon>
        <taxon>Mizuhopecten</taxon>
    </lineage>
</organism>
<protein>
    <submittedName>
        <fullName evidence="2">Uncharacterized protein</fullName>
    </submittedName>
</protein>
<proteinExistence type="predicted"/>
<comment type="caution">
    <text evidence="2">The sequence shown here is derived from an EMBL/GenBank/DDBJ whole genome shotgun (WGS) entry which is preliminary data.</text>
</comment>
<name>A0A210PL95_MIZYE</name>
<evidence type="ECO:0000313" key="3">
    <source>
        <dbReference type="Proteomes" id="UP000242188"/>
    </source>
</evidence>
<dbReference type="Proteomes" id="UP000242188">
    <property type="component" value="Unassembled WGS sequence"/>
</dbReference>
<accession>A0A210PL95</accession>